<dbReference type="RefSeq" id="WP_283266561.1">
    <property type="nucleotide sequence ID" value="NZ_CP125669.1"/>
</dbReference>
<dbReference type="EMBL" id="CP125669">
    <property type="protein sequence ID" value="WHP04954.1"/>
    <property type="molecule type" value="Genomic_DNA"/>
</dbReference>
<evidence type="ECO:0000256" key="5">
    <source>
        <dbReference type="ARBA" id="ARBA00023136"/>
    </source>
</evidence>
<evidence type="ECO:0000256" key="6">
    <source>
        <dbReference type="SAM" id="Phobius"/>
    </source>
</evidence>
<feature type="transmembrane region" description="Helical" evidence="6">
    <location>
        <begin position="152"/>
        <end position="176"/>
    </location>
</feature>
<keyword evidence="2" id="KW-0813">Transport</keyword>
<dbReference type="SUPFAM" id="SSF118215">
    <property type="entry name" value="Proton glutamate symport protein"/>
    <property type="match status" value="1"/>
</dbReference>
<name>A0ABY8S222_9GAMM</name>
<dbReference type="Gene3D" id="1.10.3860.10">
    <property type="entry name" value="Sodium:dicarboxylate symporter"/>
    <property type="match status" value="1"/>
</dbReference>
<keyword evidence="8" id="KW-1185">Reference proteome</keyword>
<dbReference type="PRINTS" id="PR00173">
    <property type="entry name" value="EDTRNSPORT"/>
</dbReference>
<feature type="transmembrane region" description="Helical" evidence="6">
    <location>
        <begin position="224"/>
        <end position="247"/>
    </location>
</feature>
<dbReference type="InterPro" id="IPR001991">
    <property type="entry name" value="Na-dicarboxylate_symporter"/>
</dbReference>
<dbReference type="InterPro" id="IPR050746">
    <property type="entry name" value="DAACS"/>
</dbReference>
<dbReference type="PANTHER" id="PTHR11958">
    <property type="entry name" value="SODIUM/DICARBOXYLATE SYMPORTER-RELATED"/>
    <property type="match status" value="1"/>
</dbReference>
<comment type="subcellular location">
    <subcellularLocation>
        <location evidence="1">Membrane</location>
        <topology evidence="1">Multi-pass membrane protein</topology>
    </subcellularLocation>
</comment>
<evidence type="ECO:0000256" key="2">
    <source>
        <dbReference type="ARBA" id="ARBA00022448"/>
    </source>
</evidence>
<feature type="transmembrane region" description="Helical" evidence="6">
    <location>
        <begin position="328"/>
        <end position="347"/>
    </location>
</feature>
<gene>
    <name evidence="7" type="ORF">QLH32_13010</name>
</gene>
<keyword evidence="5 6" id="KW-0472">Membrane</keyword>
<keyword evidence="3 6" id="KW-0812">Transmembrane</keyword>
<sequence length="413" mass="44102">MNLNTQILIAAILGVAFGFLLIAYPQTLFFDYSLYGLGILSSIFIGLLKMLLIPLIFSSIVVGVSNLQAGGQFGRVWKITVLCCFTTTTLALILGIGCAHLFEVGKGIDISLFQAEIQNHQTPDTLTPSSFFTNFIQNTLINPFKAFSEGNVLAVVLFALFIGAALVKGGESFALVRKLSQQFFNIMMLLVSWVMRLAPIGIFALLAKLIATEDLSVLSRLAEFAVVVTGTTIFHGAVVLPALLWIFGKMNPITFFRGTRTALVTAFATSSSSATMPLSMQCAQENLGVRPQTAGFVIPLGTQLNMDGTALYEAAAALFIANLMGLDLSLTQQIIVCLTAMIASLGAPGIPSAGMVTMIMVLQSVGLPAEAIAILLPIDRVLDTVRTVVNVQGDMMISVVVDRYAKQAEAESG</sequence>
<accession>A0ABY8S222</accession>
<evidence type="ECO:0000256" key="4">
    <source>
        <dbReference type="ARBA" id="ARBA00022989"/>
    </source>
</evidence>
<evidence type="ECO:0000313" key="7">
    <source>
        <dbReference type="EMBL" id="WHP04954.1"/>
    </source>
</evidence>
<dbReference type="PANTHER" id="PTHR11958:SF63">
    <property type="entry name" value="AMINO ACID TRANSPORTER"/>
    <property type="match status" value="1"/>
</dbReference>
<evidence type="ECO:0000256" key="1">
    <source>
        <dbReference type="ARBA" id="ARBA00004141"/>
    </source>
</evidence>
<evidence type="ECO:0000256" key="3">
    <source>
        <dbReference type="ARBA" id="ARBA00022692"/>
    </source>
</evidence>
<protein>
    <submittedName>
        <fullName evidence="7">Dicarboxylate/amino acid:cation symporter</fullName>
    </submittedName>
</protein>
<feature type="transmembrane region" description="Helical" evidence="6">
    <location>
        <begin position="76"/>
        <end position="102"/>
    </location>
</feature>
<reference evidence="7 8" key="1">
    <citation type="submission" date="2023-05" db="EMBL/GenBank/DDBJ databases">
        <title>The complete genome of Acinetobacter sp. nov KCTC 92772.</title>
        <authorList>
            <person name="Zhou G."/>
        </authorList>
    </citation>
    <scope>NUCLEOTIDE SEQUENCE [LARGE SCALE GENOMIC DNA]</scope>
    <source>
        <strain evidence="7 8">KCTC 92772</strain>
    </source>
</reference>
<feature type="transmembrane region" description="Helical" evidence="6">
    <location>
        <begin position="37"/>
        <end position="64"/>
    </location>
</feature>
<keyword evidence="4 6" id="KW-1133">Transmembrane helix</keyword>
<dbReference type="InterPro" id="IPR036458">
    <property type="entry name" value="Na:dicarbo_symporter_sf"/>
</dbReference>
<dbReference type="Proteomes" id="UP001229836">
    <property type="component" value="Chromosome"/>
</dbReference>
<evidence type="ECO:0000313" key="8">
    <source>
        <dbReference type="Proteomes" id="UP001229836"/>
    </source>
</evidence>
<feature type="transmembrane region" description="Helical" evidence="6">
    <location>
        <begin position="7"/>
        <end position="25"/>
    </location>
</feature>
<dbReference type="Pfam" id="PF00375">
    <property type="entry name" value="SDF"/>
    <property type="match status" value="1"/>
</dbReference>
<proteinExistence type="predicted"/>
<organism evidence="7 8">
    <name type="scientific">Acinetobacter corruptisaponis</name>
    <dbReference type="NCBI Taxonomy" id="3045147"/>
    <lineage>
        <taxon>Bacteria</taxon>
        <taxon>Pseudomonadati</taxon>
        <taxon>Pseudomonadota</taxon>
        <taxon>Gammaproteobacteria</taxon>
        <taxon>Moraxellales</taxon>
        <taxon>Moraxellaceae</taxon>
        <taxon>Acinetobacter</taxon>
    </lineage>
</organism>
<feature type="transmembrane region" description="Helical" evidence="6">
    <location>
        <begin position="183"/>
        <end position="204"/>
    </location>
</feature>